<organism evidence="1 2">
    <name type="scientific">Conidiobolus coronatus (strain ATCC 28846 / CBS 209.66 / NRRL 28638)</name>
    <name type="common">Delacroixia coronata</name>
    <dbReference type="NCBI Taxonomy" id="796925"/>
    <lineage>
        <taxon>Eukaryota</taxon>
        <taxon>Fungi</taxon>
        <taxon>Fungi incertae sedis</taxon>
        <taxon>Zoopagomycota</taxon>
        <taxon>Entomophthoromycotina</taxon>
        <taxon>Entomophthoromycetes</taxon>
        <taxon>Entomophthorales</taxon>
        <taxon>Ancylistaceae</taxon>
        <taxon>Conidiobolus</taxon>
    </lineage>
</organism>
<dbReference type="GO" id="GO:0004165">
    <property type="term" value="F:delta(3)-delta(2)-enoyl-CoA isomerase activity"/>
    <property type="evidence" value="ECO:0007669"/>
    <property type="project" value="TreeGrafter"/>
</dbReference>
<reference evidence="1 2" key="1">
    <citation type="journal article" date="2015" name="Genome Biol. Evol.">
        <title>Phylogenomic analyses indicate that early fungi evolved digesting cell walls of algal ancestors of land plants.</title>
        <authorList>
            <person name="Chang Y."/>
            <person name="Wang S."/>
            <person name="Sekimoto S."/>
            <person name="Aerts A.L."/>
            <person name="Choi C."/>
            <person name="Clum A."/>
            <person name="LaButti K.M."/>
            <person name="Lindquist E.A."/>
            <person name="Yee Ngan C."/>
            <person name="Ohm R.A."/>
            <person name="Salamov A.A."/>
            <person name="Grigoriev I.V."/>
            <person name="Spatafora J.W."/>
            <person name="Berbee M.L."/>
        </authorList>
    </citation>
    <scope>NUCLEOTIDE SEQUENCE [LARGE SCALE GENOMIC DNA]</scope>
    <source>
        <strain evidence="1 2">NRRL 28638</strain>
    </source>
</reference>
<evidence type="ECO:0000313" key="1">
    <source>
        <dbReference type="EMBL" id="KXN73650.1"/>
    </source>
</evidence>
<dbReference type="OMA" id="MPFTVGM"/>
<accession>A0A137PFA1</accession>
<dbReference type="Pfam" id="PF00378">
    <property type="entry name" value="ECH_1"/>
    <property type="match status" value="1"/>
</dbReference>
<dbReference type="PANTHER" id="PTHR11941:SF75">
    <property type="entry name" value="ENOYL-COA HYDRATASE_ISOMERASE FAMILY PROTEIN"/>
    <property type="match status" value="1"/>
</dbReference>
<dbReference type="SUPFAM" id="SSF52096">
    <property type="entry name" value="ClpP/crotonase"/>
    <property type="match status" value="1"/>
</dbReference>
<dbReference type="InterPro" id="IPR029045">
    <property type="entry name" value="ClpP/crotonase-like_dom_sf"/>
</dbReference>
<dbReference type="Gene3D" id="3.90.226.10">
    <property type="entry name" value="2-enoyl-CoA Hydratase, Chain A, domain 1"/>
    <property type="match status" value="1"/>
</dbReference>
<dbReference type="OrthoDB" id="1696280at2759"/>
<dbReference type="Proteomes" id="UP000070444">
    <property type="component" value="Unassembled WGS sequence"/>
</dbReference>
<dbReference type="CDD" id="cd06558">
    <property type="entry name" value="crotonase-like"/>
    <property type="match status" value="1"/>
</dbReference>
<dbReference type="InterPro" id="IPR001753">
    <property type="entry name" value="Enoyl-CoA_hydra/iso"/>
</dbReference>
<sequence>MSTIKFPKFYPENKQTENEEYEPTCKVEIKENCFLLSLITAENQFSYRSMTAIMEALTDIESYYWHERESTKCVRYLVTIGEGKKFCNGLDIGCAVETRPKKFLTLFHKMLVKLLKFPMPTIAAINGHCFAAGAIFAITHDFRVMRTEKGFFCMNEVELNIPMLPALNVLFKFKFRDYSVFQKVLLKGHKFNAEEALANGLVDAVAPIDKLLEKAIEFGELYGSNLEIGGDIYSDLRADYLKELIKALEKNDIGEYYSKL</sequence>
<keyword evidence="2" id="KW-1185">Reference proteome</keyword>
<dbReference type="EMBL" id="KQ964433">
    <property type="protein sequence ID" value="KXN73650.1"/>
    <property type="molecule type" value="Genomic_DNA"/>
</dbReference>
<evidence type="ECO:0000313" key="2">
    <source>
        <dbReference type="Proteomes" id="UP000070444"/>
    </source>
</evidence>
<gene>
    <name evidence="1" type="ORF">CONCODRAFT_46507</name>
</gene>
<protein>
    <submittedName>
        <fullName evidence="1">ClpP/crotonase</fullName>
    </submittedName>
</protein>
<name>A0A137PFA1_CONC2</name>
<dbReference type="AlphaFoldDB" id="A0A137PFA1"/>
<dbReference type="GO" id="GO:0006635">
    <property type="term" value="P:fatty acid beta-oxidation"/>
    <property type="evidence" value="ECO:0007669"/>
    <property type="project" value="TreeGrafter"/>
</dbReference>
<dbReference type="GO" id="GO:0005777">
    <property type="term" value="C:peroxisome"/>
    <property type="evidence" value="ECO:0007669"/>
    <property type="project" value="TreeGrafter"/>
</dbReference>
<dbReference type="STRING" id="796925.A0A137PFA1"/>
<proteinExistence type="predicted"/>
<dbReference type="PANTHER" id="PTHR11941">
    <property type="entry name" value="ENOYL-COA HYDRATASE-RELATED"/>
    <property type="match status" value="1"/>
</dbReference>